<gene>
    <name evidence="7" type="ORF">ACFOGP_15800</name>
</gene>
<keyword evidence="2" id="KW-0479">Metal-binding</keyword>
<evidence type="ECO:0000313" key="8">
    <source>
        <dbReference type="Proteomes" id="UP001595632"/>
    </source>
</evidence>
<evidence type="ECO:0000256" key="5">
    <source>
        <dbReference type="SAM" id="MobiDB-lite"/>
    </source>
</evidence>
<keyword evidence="8" id="KW-1185">Reference proteome</keyword>
<dbReference type="PANTHER" id="PTHR42693">
    <property type="entry name" value="ARYLSULFATASE FAMILY MEMBER"/>
    <property type="match status" value="1"/>
</dbReference>
<dbReference type="Gene3D" id="3.40.720.10">
    <property type="entry name" value="Alkaline Phosphatase, subunit A"/>
    <property type="match status" value="1"/>
</dbReference>
<name>A0ABV7GW46_9RHOB</name>
<keyword evidence="3" id="KW-0378">Hydrolase</keyword>
<dbReference type="InterPro" id="IPR024607">
    <property type="entry name" value="Sulfatase_CS"/>
</dbReference>
<dbReference type="RefSeq" id="WP_275631445.1">
    <property type="nucleotide sequence ID" value="NZ_JARGYD010000001.1"/>
</dbReference>
<dbReference type="InterPro" id="IPR050738">
    <property type="entry name" value="Sulfatase"/>
</dbReference>
<protein>
    <submittedName>
        <fullName evidence="7">Sulfatase</fullName>
    </submittedName>
</protein>
<evidence type="ECO:0000259" key="6">
    <source>
        <dbReference type="Pfam" id="PF00884"/>
    </source>
</evidence>
<reference evidence="8" key="1">
    <citation type="journal article" date="2019" name="Int. J. Syst. Evol. Microbiol.">
        <title>The Global Catalogue of Microorganisms (GCM) 10K type strain sequencing project: providing services to taxonomists for standard genome sequencing and annotation.</title>
        <authorList>
            <consortium name="The Broad Institute Genomics Platform"/>
            <consortium name="The Broad Institute Genome Sequencing Center for Infectious Disease"/>
            <person name="Wu L."/>
            <person name="Ma J."/>
        </authorList>
    </citation>
    <scope>NUCLEOTIDE SEQUENCE [LARGE SCALE GENOMIC DNA]</scope>
    <source>
        <strain evidence="8">KCTC 52366</strain>
    </source>
</reference>
<dbReference type="Pfam" id="PF00884">
    <property type="entry name" value="Sulfatase"/>
    <property type="match status" value="1"/>
</dbReference>
<organism evidence="7 8">
    <name type="scientific">Psychromarinibacter halotolerans</name>
    <dbReference type="NCBI Taxonomy" id="1775175"/>
    <lineage>
        <taxon>Bacteria</taxon>
        <taxon>Pseudomonadati</taxon>
        <taxon>Pseudomonadota</taxon>
        <taxon>Alphaproteobacteria</taxon>
        <taxon>Rhodobacterales</taxon>
        <taxon>Paracoccaceae</taxon>
        <taxon>Psychromarinibacter</taxon>
    </lineage>
</organism>
<keyword evidence="4" id="KW-0106">Calcium</keyword>
<evidence type="ECO:0000256" key="4">
    <source>
        <dbReference type="ARBA" id="ARBA00022837"/>
    </source>
</evidence>
<dbReference type="PANTHER" id="PTHR42693:SF53">
    <property type="entry name" value="ENDO-4-O-SULFATASE"/>
    <property type="match status" value="1"/>
</dbReference>
<dbReference type="InterPro" id="IPR000917">
    <property type="entry name" value="Sulfatase_N"/>
</dbReference>
<dbReference type="InterPro" id="IPR017850">
    <property type="entry name" value="Alkaline_phosphatase_core_sf"/>
</dbReference>
<feature type="domain" description="Sulfatase N-terminal" evidence="6">
    <location>
        <begin position="5"/>
        <end position="374"/>
    </location>
</feature>
<comment type="caution">
    <text evidence="7">The sequence shown here is derived from an EMBL/GenBank/DDBJ whole genome shotgun (WGS) entry which is preliminary data.</text>
</comment>
<dbReference type="Proteomes" id="UP001595632">
    <property type="component" value="Unassembled WGS sequence"/>
</dbReference>
<accession>A0ABV7GW46</accession>
<dbReference type="EMBL" id="JBHRTB010000010">
    <property type="protein sequence ID" value="MFC3144185.1"/>
    <property type="molecule type" value="Genomic_DNA"/>
</dbReference>
<evidence type="ECO:0000313" key="7">
    <source>
        <dbReference type="EMBL" id="MFC3144185.1"/>
    </source>
</evidence>
<dbReference type="SUPFAM" id="SSF53649">
    <property type="entry name" value="Alkaline phosphatase-like"/>
    <property type="match status" value="1"/>
</dbReference>
<comment type="similarity">
    <text evidence="1">Belongs to the sulfatase family.</text>
</comment>
<evidence type="ECO:0000256" key="1">
    <source>
        <dbReference type="ARBA" id="ARBA00008779"/>
    </source>
</evidence>
<dbReference type="PROSITE" id="PS00523">
    <property type="entry name" value="SULFATASE_1"/>
    <property type="match status" value="1"/>
</dbReference>
<sequence length="491" mass="54917">MTRRPNILWICADQMRFDTIHALGNPHINTPNLDRLVAQGTSFRRTYTQNPVCTPSRASFLTGRYPAAHRVYRNGVESFPPDEVLVTKLFAEAGYDCGLVGKLHLSTATRHEVRPDDGYRFYQWSHNPMTGEADAHNAYHHWLRDEKGVDPDALFDTQRGFIGAGVPEELHQTTWCAEMAARFIREPRTEPWLLSVNPYDPHPPFDPPQSYLDRYDPASLPPPLFRPSDLDRQPQFARVRSQTVTAANPLAEDTGQEDYASQSERGYRPPDSYDGRKVKAAYYAMVELIDTMVGQILDAVDASGQAQDTLVIFTSDHGELLGDHGLLYKGCRFFEGLTHVPLILSWPGHVRAGLRADGLAELVDLAPTILEAADLPVPDRMQGQSLLPIATGAAPPDRHKDLVICDFNDSVGYSPVPDRTQATMTFDGRWKLVLYHSHDIGELFDLQTDPGEFDNLFGKPEVAELQADLVLRHVNAWAATVTPRGRRVSNA</sequence>
<proteinExistence type="inferred from homology"/>
<feature type="region of interest" description="Disordered" evidence="5">
    <location>
        <begin position="243"/>
        <end position="272"/>
    </location>
</feature>
<evidence type="ECO:0000256" key="3">
    <source>
        <dbReference type="ARBA" id="ARBA00022801"/>
    </source>
</evidence>
<evidence type="ECO:0000256" key="2">
    <source>
        <dbReference type="ARBA" id="ARBA00022723"/>
    </source>
</evidence>